<name>A0A2J6RXX6_HYAVF</name>
<evidence type="ECO:0000256" key="1">
    <source>
        <dbReference type="SAM" id="MobiDB-lite"/>
    </source>
</evidence>
<feature type="region of interest" description="Disordered" evidence="1">
    <location>
        <begin position="16"/>
        <end position="40"/>
    </location>
</feature>
<dbReference type="Proteomes" id="UP000235786">
    <property type="component" value="Unassembled WGS sequence"/>
</dbReference>
<protein>
    <submittedName>
        <fullName evidence="2">Uncharacterized protein</fullName>
    </submittedName>
</protein>
<evidence type="ECO:0000313" key="3">
    <source>
        <dbReference type="Proteomes" id="UP000235786"/>
    </source>
</evidence>
<organism evidence="2 3">
    <name type="scientific">Hyaloscypha variabilis (strain UAMH 11265 / GT02V1 / F)</name>
    <name type="common">Meliniomyces variabilis</name>
    <dbReference type="NCBI Taxonomy" id="1149755"/>
    <lineage>
        <taxon>Eukaryota</taxon>
        <taxon>Fungi</taxon>
        <taxon>Dikarya</taxon>
        <taxon>Ascomycota</taxon>
        <taxon>Pezizomycotina</taxon>
        <taxon>Leotiomycetes</taxon>
        <taxon>Helotiales</taxon>
        <taxon>Hyaloscyphaceae</taxon>
        <taxon>Hyaloscypha</taxon>
        <taxon>Hyaloscypha variabilis</taxon>
    </lineage>
</organism>
<dbReference type="AlphaFoldDB" id="A0A2J6RXX6"/>
<sequence>MGCIEIETSDSLIIPSSQSKFDAPSGAHARASISSSTNGPASRLHASNCLSALISSGLPTRGTSITQFGFCQPSTAGHSIQQDVIPPRSWTCPADPETSQALSDAVPPPFPIPKTTPRPKQRRIVSAAKIAPSYVLMGATLHNGHAQSYASSLT</sequence>
<dbReference type="EMBL" id="KZ613942">
    <property type="protein sequence ID" value="PMD43367.1"/>
    <property type="molecule type" value="Genomic_DNA"/>
</dbReference>
<accession>A0A2J6RXX6</accession>
<reference evidence="2 3" key="1">
    <citation type="submission" date="2016-04" db="EMBL/GenBank/DDBJ databases">
        <title>A degradative enzymes factory behind the ericoid mycorrhizal symbiosis.</title>
        <authorList>
            <consortium name="DOE Joint Genome Institute"/>
            <person name="Martino E."/>
            <person name="Morin E."/>
            <person name="Grelet G."/>
            <person name="Kuo A."/>
            <person name="Kohler A."/>
            <person name="Daghino S."/>
            <person name="Barry K."/>
            <person name="Choi C."/>
            <person name="Cichocki N."/>
            <person name="Clum A."/>
            <person name="Copeland A."/>
            <person name="Hainaut M."/>
            <person name="Haridas S."/>
            <person name="Labutti K."/>
            <person name="Lindquist E."/>
            <person name="Lipzen A."/>
            <person name="Khouja H.-R."/>
            <person name="Murat C."/>
            <person name="Ohm R."/>
            <person name="Olson A."/>
            <person name="Spatafora J."/>
            <person name="Veneault-Fourrey C."/>
            <person name="Henrissat B."/>
            <person name="Grigoriev I."/>
            <person name="Martin F."/>
            <person name="Perotto S."/>
        </authorList>
    </citation>
    <scope>NUCLEOTIDE SEQUENCE [LARGE SCALE GENOMIC DNA]</scope>
    <source>
        <strain evidence="2 3">F</strain>
    </source>
</reference>
<keyword evidence="3" id="KW-1185">Reference proteome</keyword>
<gene>
    <name evidence="2" type="ORF">L207DRAFT_295269</name>
</gene>
<feature type="compositionally biased region" description="Pro residues" evidence="1">
    <location>
        <begin position="106"/>
        <end position="116"/>
    </location>
</feature>
<proteinExistence type="predicted"/>
<feature type="region of interest" description="Disordered" evidence="1">
    <location>
        <begin position="89"/>
        <end position="122"/>
    </location>
</feature>
<evidence type="ECO:0000313" key="2">
    <source>
        <dbReference type="EMBL" id="PMD43367.1"/>
    </source>
</evidence>